<evidence type="ECO:0000313" key="2">
    <source>
        <dbReference type="EMBL" id="KAK7350216.1"/>
    </source>
</evidence>
<evidence type="ECO:0000256" key="1">
    <source>
        <dbReference type="SAM" id="MobiDB-lite"/>
    </source>
</evidence>
<feature type="region of interest" description="Disordered" evidence="1">
    <location>
        <begin position="47"/>
        <end position="116"/>
    </location>
</feature>
<protein>
    <submittedName>
        <fullName evidence="2">Uncharacterized protein</fullName>
    </submittedName>
</protein>
<comment type="caution">
    <text evidence="2">The sequence shown here is derived from an EMBL/GenBank/DDBJ whole genome shotgun (WGS) entry which is preliminary data.</text>
</comment>
<keyword evidence="3" id="KW-1185">Reference proteome</keyword>
<gene>
    <name evidence="2" type="ORF">VNO77_08495</name>
</gene>
<proteinExistence type="predicted"/>
<dbReference type="EMBL" id="JAYMYQ010000002">
    <property type="protein sequence ID" value="KAK7350216.1"/>
    <property type="molecule type" value="Genomic_DNA"/>
</dbReference>
<dbReference type="AlphaFoldDB" id="A0AAN9MA42"/>
<evidence type="ECO:0000313" key="3">
    <source>
        <dbReference type="Proteomes" id="UP001367508"/>
    </source>
</evidence>
<sequence>MPFADREETRIYSWKGNHKYKRDAEKEEGDLFGFLVLSFFKNSWESFGGKREKKSSTKTTKKSRHLENSQLRGERELNTGSSRSGAAPVKHHSDDPRRRFKRKRVDKRIRSISTTA</sequence>
<accession>A0AAN9MA42</accession>
<feature type="compositionally biased region" description="Basic residues" evidence="1">
    <location>
        <begin position="98"/>
        <end position="107"/>
    </location>
</feature>
<reference evidence="2 3" key="1">
    <citation type="submission" date="2024-01" db="EMBL/GenBank/DDBJ databases">
        <title>The genomes of 5 underutilized Papilionoideae crops provide insights into root nodulation and disease resistanc.</title>
        <authorList>
            <person name="Jiang F."/>
        </authorList>
    </citation>
    <scope>NUCLEOTIDE SEQUENCE [LARGE SCALE GENOMIC DNA]</scope>
    <source>
        <strain evidence="2">LVBAO_FW01</strain>
        <tissue evidence="2">Leaves</tissue>
    </source>
</reference>
<name>A0AAN9MA42_CANGL</name>
<organism evidence="2 3">
    <name type="scientific">Canavalia gladiata</name>
    <name type="common">Sword bean</name>
    <name type="synonym">Dolichos gladiatus</name>
    <dbReference type="NCBI Taxonomy" id="3824"/>
    <lineage>
        <taxon>Eukaryota</taxon>
        <taxon>Viridiplantae</taxon>
        <taxon>Streptophyta</taxon>
        <taxon>Embryophyta</taxon>
        <taxon>Tracheophyta</taxon>
        <taxon>Spermatophyta</taxon>
        <taxon>Magnoliopsida</taxon>
        <taxon>eudicotyledons</taxon>
        <taxon>Gunneridae</taxon>
        <taxon>Pentapetalae</taxon>
        <taxon>rosids</taxon>
        <taxon>fabids</taxon>
        <taxon>Fabales</taxon>
        <taxon>Fabaceae</taxon>
        <taxon>Papilionoideae</taxon>
        <taxon>50 kb inversion clade</taxon>
        <taxon>NPAAA clade</taxon>
        <taxon>indigoferoid/millettioid clade</taxon>
        <taxon>Phaseoleae</taxon>
        <taxon>Canavalia</taxon>
    </lineage>
</organism>
<dbReference type="Proteomes" id="UP001367508">
    <property type="component" value="Unassembled WGS sequence"/>
</dbReference>